<proteinExistence type="predicted"/>
<accession>A0A0E9P9U3</accession>
<dbReference type="EMBL" id="GBXM01107752">
    <property type="protein sequence ID" value="JAH00825.1"/>
    <property type="molecule type" value="Transcribed_RNA"/>
</dbReference>
<sequence>MAHLRLRPAIIRPRMVNVFTDSATSDAQNLVHPP</sequence>
<protein>
    <submittedName>
        <fullName evidence="1">Uncharacterized protein</fullName>
    </submittedName>
</protein>
<reference evidence="1" key="1">
    <citation type="submission" date="2014-11" db="EMBL/GenBank/DDBJ databases">
        <authorList>
            <person name="Amaro Gonzalez C."/>
        </authorList>
    </citation>
    <scope>NUCLEOTIDE SEQUENCE</scope>
</reference>
<reference evidence="1" key="2">
    <citation type="journal article" date="2015" name="Fish Shellfish Immunol.">
        <title>Early steps in the European eel (Anguilla anguilla)-Vibrio vulnificus interaction in the gills: Role of the RtxA13 toxin.</title>
        <authorList>
            <person name="Callol A."/>
            <person name="Pajuelo D."/>
            <person name="Ebbesson L."/>
            <person name="Teles M."/>
            <person name="MacKenzie S."/>
            <person name="Amaro C."/>
        </authorList>
    </citation>
    <scope>NUCLEOTIDE SEQUENCE</scope>
</reference>
<evidence type="ECO:0000313" key="1">
    <source>
        <dbReference type="EMBL" id="JAH00825.1"/>
    </source>
</evidence>
<organism evidence="1">
    <name type="scientific">Anguilla anguilla</name>
    <name type="common">European freshwater eel</name>
    <name type="synonym">Muraena anguilla</name>
    <dbReference type="NCBI Taxonomy" id="7936"/>
    <lineage>
        <taxon>Eukaryota</taxon>
        <taxon>Metazoa</taxon>
        <taxon>Chordata</taxon>
        <taxon>Craniata</taxon>
        <taxon>Vertebrata</taxon>
        <taxon>Euteleostomi</taxon>
        <taxon>Actinopterygii</taxon>
        <taxon>Neopterygii</taxon>
        <taxon>Teleostei</taxon>
        <taxon>Anguilliformes</taxon>
        <taxon>Anguillidae</taxon>
        <taxon>Anguilla</taxon>
    </lineage>
</organism>
<name>A0A0E9P9U3_ANGAN</name>
<dbReference type="AlphaFoldDB" id="A0A0E9P9U3"/>